<feature type="signal peptide" evidence="1">
    <location>
        <begin position="1"/>
        <end position="33"/>
    </location>
</feature>
<feature type="chain" id="PRO_5012142299" evidence="1">
    <location>
        <begin position="34"/>
        <end position="128"/>
    </location>
</feature>
<protein>
    <submittedName>
        <fullName evidence="2">Uncharacterized protein</fullName>
    </submittedName>
</protein>
<evidence type="ECO:0000313" key="3">
    <source>
        <dbReference type="Proteomes" id="UP000191988"/>
    </source>
</evidence>
<dbReference type="Proteomes" id="UP000191988">
    <property type="component" value="Unassembled WGS sequence"/>
</dbReference>
<organism evidence="2 3">
    <name type="scientific">Agrobacterium tomkonis CFBP 6623</name>
    <dbReference type="NCBI Taxonomy" id="1183432"/>
    <lineage>
        <taxon>Bacteria</taxon>
        <taxon>Pseudomonadati</taxon>
        <taxon>Pseudomonadota</taxon>
        <taxon>Alphaproteobacteria</taxon>
        <taxon>Hyphomicrobiales</taxon>
        <taxon>Rhizobiaceae</taxon>
        <taxon>Rhizobium/Agrobacterium group</taxon>
        <taxon>Agrobacterium</taxon>
        <taxon>Agrobacterium tumefaciens complex</taxon>
    </lineage>
</organism>
<reference evidence="3" key="1">
    <citation type="submission" date="2016-01" db="EMBL/GenBank/DDBJ databases">
        <authorList>
            <person name="Regsiter A."/>
            <person name="william w."/>
        </authorList>
    </citation>
    <scope>NUCLEOTIDE SEQUENCE [LARGE SCALE GENOMIC DNA]</scope>
    <source>
        <strain evidence="3">CFBP 6623</strain>
    </source>
</reference>
<gene>
    <name evidence="2" type="ORF">AGR3A_Cc430120</name>
</gene>
<sequence length="128" mass="13737">MKDGMGPASMKTKTATKLAAFLTAVLLSASAQAQTVYQNGFAPAPDAYANLPGVKDPRTLQPKVRYTCHSELGTTGYSRGPYRDVFGSRGLPVQGYRCTDENGISSFGGRNPVSKDWYPGINPIDPTF</sequence>
<dbReference type="EMBL" id="FBWK01000038">
    <property type="protein sequence ID" value="CUX38182.1"/>
    <property type="molecule type" value="Genomic_DNA"/>
</dbReference>
<proteinExistence type="predicted"/>
<evidence type="ECO:0000256" key="1">
    <source>
        <dbReference type="SAM" id="SignalP"/>
    </source>
</evidence>
<dbReference type="AlphaFoldDB" id="A0A1S7QL29"/>
<keyword evidence="3" id="KW-1185">Reference proteome</keyword>
<accession>A0A1S7QL29</accession>
<keyword evidence="1" id="KW-0732">Signal</keyword>
<evidence type="ECO:0000313" key="2">
    <source>
        <dbReference type="EMBL" id="CUX38182.1"/>
    </source>
</evidence>
<name>A0A1S7QL29_9HYPH</name>
<dbReference type="STRING" id="1183432.AGR3A_Cc430120"/>